<organism evidence="1 2">
    <name type="scientific">Piscirickettsia salmonis</name>
    <dbReference type="NCBI Taxonomy" id="1238"/>
    <lineage>
        <taxon>Bacteria</taxon>
        <taxon>Pseudomonadati</taxon>
        <taxon>Pseudomonadota</taxon>
        <taxon>Gammaproteobacteria</taxon>
        <taxon>Thiotrichales</taxon>
        <taxon>Piscirickettsiaceae</taxon>
        <taxon>Piscirickettsia</taxon>
    </lineage>
</organism>
<dbReference type="EMBL" id="CP038908">
    <property type="protein sequence ID" value="QGO05395.1"/>
    <property type="molecule type" value="Genomic_DNA"/>
</dbReference>
<keyword evidence="2" id="KW-1185">Reference proteome</keyword>
<evidence type="ECO:0000313" key="2">
    <source>
        <dbReference type="Proteomes" id="UP000422232"/>
    </source>
</evidence>
<accession>A0A9Q6PS14</accession>
<sequence>MLSTPWLAATEYGINLPADFQFYNQTADKTESLKQIAESRRVAYENVILIDNAKMHIELALDFGFSVIPVDTNNVPDNPVYGVDTTNGTLYIQELEIIVNEQTRLNARAEGGATEQLPITRKEWFKRASRPVLPDDNHQVVLLLDLDESIISTTPKLSYKRTLTAPSNQAHYSQKLYVDEAALQKVKALQDNGHKVKLLTSNTYSPYALT</sequence>
<dbReference type="RefSeq" id="WP_052104774.1">
    <property type="nucleotide sequence ID" value="NZ_CP012413.1"/>
</dbReference>
<reference evidence="1 2" key="1">
    <citation type="submission" date="2019-04" db="EMBL/GenBank/DDBJ databases">
        <title>Complete genome sequencing of Piscirickettsia salmonis strain Psal-009.</title>
        <authorList>
            <person name="Schober I."/>
            <person name="Bunk B."/>
            <person name="Sproer C."/>
            <person name="Carril G.P."/>
            <person name="Riedel T."/>
            <person name="Flores-Herrera P.A."/>
            <person name="Nourdin-Galindo G."/>
            <person name="Marshall S.H."/>
            <person name="Overmann J."/>
        </authorList>
    </citation>
    <scope>NUCLEOTIDE SEQUENCE [LARGE SCALE GENOMIC DNA]</scope>
    <source>
        <strain evidence="1 2">Psal-009</strain>
    </source>
</reference>
<evidence type="ECO:0000313" key="1">
    <source>
        <dbReference type="EMBL" id="QGO05395.1"/>
    </source>
</evidence>
<protein>
    <submittedName>
        <fullName evidence="1">Uncharacterized protein</fullName>
    </submittedName>
</protein>
<proteinExistence type="predicted"/>
<dbReference type="AlphaFoldDB" id="A0A9Q6PS14"/>
<gene>
    <name evidence="1" type="ORF">Psal009_01284</name>
</gene>
<name>A0A9Q6PS14_PISSA</name>
<dbReference type="Proteomes" id="UP000422232">
    <property type="component" value="Chromosome"/>
</dbReference>